<dbReference type="PANTHER" id="PTHR35818:SF1">
    <property type="entry name" value="CILIA- AND FLAGELLA-ASSOCIATED PROTEIN 141"/>
    <property type="match status" value="1"/>
</dbReference>
<accession>A0A2G8KU78</accession>
<evidence type="ECO:0000313" key="1">
    <source>
        <dbReference type="EMBL" id="PIK51532.1"/>
    </source>
</evidence>
<dbReference type="EMBL" id="MRZV01000367">
    <property type="protein sequence ID" value="PIK51532.1"/>
    <property type="molecule type" value="Genomic_DNA"/>
</dbReference>
<name>A0A2G8KU78_STIJA</name>
<reference evidence="1 2" key="1">
    <citation type="journal article" date="2017" name="PLoS Biol.">
        <title>The sea cucumber genome provides insights into morphological evolution and visceral regeneration.</title>
        <authorList>
            <person name="Zhang X."/>
            <person name="Sun L."/>
            <person name="Yuan J."/>
            <person name="Sun Y."/>
            <person name="Gao Y."/>
            <person name="Zhang L."/>
            <person name="Li S."/>
            <person name="Dai H."/>
            <person name="Hamel J.F."/>
            <person name="Liu C."/>
            <person name="Yu Y."/>
            <person name="Liu S."/>
            <person name="Lin W."/>
            <person name="Guo K."/>
            <person name="Jin S."/>
            <person name="Xu P."/>
            <person name="Storey K.B."/>
            <person name="Huan P."/>
            <person name="Zhang T."/>
            <person name="Zhou Y."/>
            <person name="Zhang J."/>
            <person name="Lin C."/>
            <person name="Li X."/>
            <person name="Xing L."/>
            <person name="Huo D."/>
            <person name="Sun M."/>
            <person name="Wang L."/>
            <person name="Mercier A."/>
            <person name="Li F."/>
            <person name="Yang H."/>
            <person name="Xiang J."/>
        </authorList>
    </citation>
    <scope>NUCLEOTIDE SEQUENCE [LARGE SCALE GENOMIC DNA]</scope>
    <source>
        <strain evidence="1">Shaxun</strain>
        <tissue evidence="1">Muscle</tissue>
    </source>
</reference>
<evidence type="ECO:0000313" key="2">
    <source>
        <dbReference type="Proteomes" id="UP000230750"/>
    </source>
</evidence>
<protein>
    <submittedName>
        <fullName evidence="1">Uncharacterized protein</fullName>
    </submittedName>
</protein>
<organism evidence="1 2">
    <name type="scientific">Stichopus japonicus</name>
    <name type="common">Sea cucumber</name>
    <dbReference type="NCBI Taxonomy" id="307972"/>
    <lineage>
        <taxon>Eukaryota</taxon>
        <taxon>Metazoa</taxon>
        <taxon>Echinodermata</taxon>
        <taxon>Eleutherozoa</taxon>
        <taxon>Echinozoa</taxon>
        <taxon>Holothuroidea</taxon>
        <taxon>Aspidochirotacea</taxon>
        <taxon>Aspidochirotida</taxon>
        <taxon>Stichopodidae</taxon>
        <taxon>Apostichopus</taxon>
    </lineage>
</organism>
<dbReference type="OrthoDB" id="2122938at2759"/>
<proteinExistence type="predicted"/>
<comment type="caution">
    <text evidence="1">The sequence shown here is derived from an EMBL/GenBank/DDBJ whole genome shotgun (WGS) entry which is preliminary data.</text>
</comment>
<keyword evidence="2" id="KW-1185">Reference proteome</keyword>
<dbReference type="PANTHER" id="PTHR35818">
    <property type="entry name" value="C1ORF189"/>
    <property type="match status" value="1"/>
</dbReference>
<gene>
    <name evidence="1" type="ORF">BSL78_11559</name>
</gene>
<dbReference type="Proteomes" id="UP000230750">
    <property type="component" value="Unassembled WGS sequence"/>
</dbReference>
<sequence>MSSLLDDNRSLLRALNRQKERIKYDEKMAAREATVKDELAVNKKADWVENLEAASESQRVKEERKIMGQEAALAGRSLVEIRRAALRTQLEEEYAQYEKELHAEGKAFYFKRE</sequence>
<dbReference type="AlphaFoldDB" id="A0A2G8KU78"/>
<dbReference type="InterPro" id="IPR029375">
    <property type="entry name" value="CFAP141"/>
</dbReference>
<dbReference type="Pfam" id="PF15104">
    <property type="entry name" value="CFAP141"/>
    <property type="match status" value="1"/>
</dbReference>